<dbReference type="SUPFAM" id="SSF53335">
    <property type="entry name" value="S-adenosyl-L-methionine-dependent methyltransferases"/>
    <property type="match status" value="1"/>
</dbReference>
<dbReference type="InterPro" id="IPR029063">
    <property type="entry name" value="SAM-dependent_MTases_sf"/>
</dbReference>
<dbReference type="GO" id="GO:0005739">
    <property type="term" value="C:mitochondrion"/>
    <property type="evidence" value="ECO:0007669"/>
    <property type="project" value="TreeGrafter"/>
</dbReference>
<evidence type="ECO:0000313" key="5">
    <source>
        <dbReference type="EMBL" id="QDZ23473.1"/>
    </source>
</evidence>
<name>A0A5B8MSI8_9CHLO</name>
<evidence type="ECO:0000256" key="2">
    <source>
        <dbReference type="ARBA" id="ARBA00022679"/>
    </source>
</evidence>
<organism evidence="5 6">
    <name type="scientific">Chloropicon primus</name>
    <dbReference type="NCBI Taxonomy" id="1764295"/>
    <lineage>
        <taxon>Eukaryota</taxon>
        <taxon>Viridiplantae</taxon>
        <taxon>Chlorophyta</taxon>
        <taxon>Chloropicophyceae</taxon>
        <taxon>Chloropicales</taxon>
        <taxon>Chloropicaceae</taxon>
        <taxon>Chloropicon</taxon>
    </lineage>
</organism>
<dbReference type="STRING" id="1764295.A0A5B8MSI8"/>
<feature type="region of interest" description="Disordered" evidence="3">
    <location>
        <begin position="353"/>
        <end position="412"/>
    </location>
</feature>
<dbReference type="EMBL" id="CP031043">
    <property type="protein sequence ID" value="QDZ23473.1"/>
    <property type="molecule type" value="Genomic_DNA"/>
</dbReference>
<evidence type="ECO:0000256" key="3">
    <source>
        <dbReference type="SAM" id="MobiDB-lite"/>
    </source>
</evidence>
<feature type="compositionally biased region" description="Basic and acidic residues" evidence="3">
    <location>
        <begin position="371"/>
        <end position="397"/>
    </location>
</feature>
<sequence length="412" mass="44576">MRTSGGRLCLRGLQLSRVGSEGVAASTSAACLGEAFDAPKRGGRAHWQTCFREEDGRLLVELGIGARRPYSTVFDAELKRKHRERVARIGRYDDRLQNEIASRLVDRLLDCTKSFEDILVVGGTGLVVARKIMDSGKGSVRSITYAETSPALLEDFETKVAAEYEGSGVAFRSVRLAVNEASLGEALADGERFDAAISCLGLHWVNDLPGCLAQVKGSLNPDGLFLGAFLGGDTLQEMRIACSIAEMEREGGVSPRTSPLARVRDAGSLMSAAAYNLPVVDVDTVQIRYPSASHVVDHLRRLGESSANTNRRGFLARDSALATAAIYQSLFAEEDGSVPSTYQVIYVSGWSPHESQQKPLQRGSATASLADLREEVESLRKEKNDENDGEEQGKEQEEGTTSTSGKGKEQQD</sequence>
<dbReference type="GO" id="GO:0008757">
    <property type="term" value="F:S-adenosylmethionine-dependent methyltransferase activity"/>
    <property type="evidence" value="ECO:0007669"/>
    <property type="project" value="InterPro"/>
</dbReference>
<dbReference type="Proteomes" id="UP000316726">
    <property type="component" value="Chromosome 10"/>
</dbReference>
<dbReference type="PANTHER" id="PTHR13090">
    <property type="entry name" value="ARGININE-HYDROXYLASE NDUFAF5, MITOCHONDRIAL"/>
    <property type="match status" value="1"/>
</dbReference>
<dbReference type="InterPro" id="IPR050602">
    <property type="entry name" value="Malonyl-ACP_OMT"/>
</dbReference>
<feature type="compositionally biased region" description="Polar residues" evidence="3">
    <location>
        <begin position="353"/>
        <end position="367"/>
    </location>
</feature>
<dbReference type="GO" id="GO:0032259">
    <property type="term" value="P:methylation"/>
    <property type="evidence" value="ECO:0007669"/>
    <property type="project" value="UniProtKB-KW"/>
</dbReference>
<keyword evidence="2" id="KW-0808">Transferase</keyword>
<accession>A0A5B8MSI8</accession>
<dbReference type="PANTHER" id="PTHR13090:SF1">
    <property type="entry name" value="ARGININE-HYDROXYLASE NDUFAF5, MITOCHONDRIAL"/>
    <property type="match status" value="1"/>
</dbReference>
<dbReference type="GO" id="GO:0032981">
    <property type="term" value="P:mitochondrial respiratory chain complex I assembly"/>
    <property type="evidence" value="ECO:0007669"/>
    <property type="project" value="TreeGrafter"/>
</dbReference>
<dbReference type="Pfam" id="PF08241">
    <property type="entry name" value="Methyltransf_11"/>
    <property type="match status" value="1"/>
</dbReference>
<dbReference type="InterPro" id="IPR013216">
    <property type="entry name" value="Methyltransf_11"/>
</dbReference>
<evidence type="ECO:0000259" key="4">
    <source>
        <dbReference type="Pfam" id="PF08241"/>
    </source>
</evidence>
<gene>
    <name evidence="5" type="ORF">A3770_10p59910</name>
</gene>
<dbReference type="Gene3D" id="3.40.50.150">
    <property type="entry name" value="Vaccinia Virus protein VP39"/>
    <property type="match status" value="1"/>
</dbReference>
<dbReference type="OrthoDB" id="16816at2759"/>
<reference evidence="5 6" key="1">
    <citation type="submission" date="2018-07" db="EMBL/GenBank/DDBJ databases">
        <title>The complete nuclear genome of the prasinophyte Chloropicon primus (CCMP1205).</title>
        <authorList>
            <person name="Pombert J.-F."/>
            <person name="Otis C."/>
            <person name="Turmel M."/>
            <person name="Lemieux C."/>
        </authorList>
    </citation>
    <scope>NUCLEOTIDE SEQUENCE [LARGE SCALE GENOMIC DNA]</scope>
    <source>
        <strain evidence="5 6">CCMP1205</strain>
    </source>
</reference>
<protein>
    <recommendedName>
        <fullName evidence="4">Methyltransferase type 11 domain-containing protein</fullName>
    </recommendedName>
</protein>
<keyword evidence="6" id="KW-1185">Reference proteome</keyword>
<evidence type="ECO:0000256" key="1">
    <source>
        <dbReference type="ARBA" id="ARBA00022603"/>
    </source>
</evidence>
<feature type="domain" description="Methyltransferase type 11" evidence="4">
    <location>
        <begin position="138"/>
        <end position="226"/>
    </location>
</feature>
<keyword evidence="1" id="KW-0489">Methyltransferase</keyword>
<evidence type="ECO:0000313" key="6">
    <source>
        <dbReference type="Proteomes" id="UP000316726"/>
    </source>
</evidence>
<proteinExistence type="predicted"/>
<dbReference type="AlphaFoldDB" id="A0A5B8MSI8"/>